<dbReference type="RefSeq" id="WP_380743814.1">
    <property type="nucleotide sequence ID" value="NZ_JBHTLI010000001.1"/>
</dbReference>
<proteinExistence type="predicted"/>
<keyword evidence="2" id="KW-1185">Reference proteome</keyword>
<comment type="caution">
    <text evidence="1">The sequence shown here is derived from an EMBL/GenBank/DDBJ whole genome shotgun (WGS) entry which is preliminary data.</text>
</comment>
<dbReference type="GO" id="GO:0008168">
    <property type="term" value="F:methyltransferase activity"/>
    <property type="evidence" value="ECO:0007669"/>
    <property type="project" value="UniProtKB-KW"/>
</dbReference>
<sequence>MNLRVVARRYISRRSKTKIIRLIEKAEAYFYRNDLNKLAKIFKTDKYGIHYYTPHYQLHLNKFRNKKLNILEIGVGGYEDPEAGGHSLRMWKAYFRKSMIYAIDIYDKYPLEESGIKIFKGSQVDFEFMKRVCNETGTIDIIVDDGSHINSHVIKTFNFMFPRLNEKGIYFIEDVQTSYWPDKGGTSENLNDKNSIVGYFKSLVDGLNYQEFDKPGYKPDYFDLNITSIHFYHNLIVINKGSNNEPSNFMINNQKPK</sequence>
<dbReference type="Gene3D" id="3.40.50.150">
    <property type="entry name" value="Vaccinia Virus protein VP39"/>
    <property type="match status" value="1"/>
</dbReference>
<gene>
    <name evidence="1" type="ORF">ACFQ3Q_05710</name>
</gene>
<evidence type="ECO:0000313" key="2">
    <source>
        <dbReference type="Proteomes" id="UP001597131"/>
    </source>
</evidence>
<organism evidence="1 2">
    <name type="scientific">Salegentibacter chungangensis</name>
    <dbReference type="NCBI Taxonomy" id="1335724"/>
    <lineage>
        <taxon>Bacteria</taxon>
        <taxon>Pseudomonadati</taxon>
        <taxon>Bacteroidota</taxon>
        <taxon>Flavobacteriia</taxon>
        <taxon>Flavobacteriales</taxon>
        <taxon>Flavobacteriaceae</taxon>
        <taxon>Salegentibacter</taxon>
    </lineage>
</organism>
<keyword evidence="1" id="KW-0808">Transferase</keyword>
<dbReference type="GO" id="GO:0032259">
    <property type="term" value="P:methylation"/>
    <property type="evidence" value="ECO:0007669"/>
    <property type="project" value="UniProtKB-KW"/>
</dbReference>
<reference evidence="2" key="1">
    <citation type="journal article" date="2019" name="Int. J. Syst. Evol. Microbiol.">
        <title>The Global Catalogue of Microorganisms (GCM) 10K type strain sequencing project: providing services to taxonomists for standard genome sequencing and annotation.</title>
        <authorList>
            <consortium name="The Broad Institute Genomics Platform"/>
            <consortium name="The Broad Institute Genome Sequencing Center for Infectious Disease"/>
            <person name="Wu L."/>
            <person name="Ma J."/>
        </authorList>
    </citation>
    <scope>NUCLEOTIDE SEQUENCE [LARGE SCALE GENOMIC DNA]</scope>
    <source>
        <strain evidence="2">CCUG 64793</strain>
    </source>
</reference>
<evidence type="ECO:0000313" key="1">
    <source>
        <dbReference type="EMBL" id="MFD1095238.1"/>
    </source>
</evidence>
<protein>
    <submittedName>
        <fullName evidence="1">Class I SAM-dependent methyltransferase</fullName>
    </submittedName>
</protein>
<dbReference type="InterPro" id="IPR029063">
    <property type="entry name" value="SAM-dependent_MTases_sf"/>
</dbReference>
<dbReference type="Proteomes" id="UP001597131">
    <property type="component" value="Unassembled WGS sequence"/>
</dbReference>
<keyword evidence="1" id="KW-0489">Methyltransferase</keyword>
<accession>A0ABW3NNE7</accession>
<dbReference type="SUPFAM" id="SSF53335">
    <property type="entry name" value="S-adenosyl-L-methionine-dependent methyltransferases"/>
    <property type="match status" value="1"/>
</dbReference>
<name>A0ABW3NNE7_9FLAO</name>
<dbReference type="EMBL" id="JBHTLI010000001">
    <property type="protein sequence ID" value="MFD1095238.1"/>
    <property type="molecule type" value="Genomic_DNA"/>
</dbReference>